<dbReference type="GO" id="GO:0000455">
    <property type="term" value="P:enzyme-directed rRNA pseudouridine synthesis"/>
    <property type="evidence" value="ECO:0007669"/>
    <property type="project" value="TreeGrafter"/>
</dbReference>
<evidence type="ECO:0000259" key="2">
    <source>
        <dbReference type="Pfam" id="PF00849"/>
    </source>
</evidence>
<dbReference type="GO" id="GO:0140098">
    <property type="term" value="F:catalytic activity, acting on RNA"/>
    <property type="evidence" value="ECO:0007669"/>
    <property type="project" value="UniProtKB-ARBA"/>
</dbReference>
<dbReference type="KEGG" id="tse:THMIRHAS_11800"/>
<organism evidence="3 4">
    <name type="scientific">Thiosulfatimonas sediminis</name>
    <dbReference type="NCBI Taxonomy" id="2675054"/>
    <lineage>
        <taxon>Bacteria</taxon>
        <taxon>Pseudomonadati</taxon>
        <taxon>Pseudomonadota</taxon>
        <taxon>Gammaproteobacteria</taxon>
        <taxon>Thiotrichales</taxon>
        <taxon>Piscirickettsiaceae</taxon>
        <taxon>Thiosulfatimonas</taxon>
    </lineage>
</organism>
<dbReference type="GO" id="GO:0009982">
    <property type="term" value="F:pseudouridine synthase activity"/>
    <property type="evidence" value="ECO:0007669"/>
    <property type="project" value="InterPro"/>
</dbReference>
<gene>
    <name evidence="3" type="ORF">THMIRHAS_11800</name>
</gene>
<accession>A0A6F8PUU9</accession>
<dbReference type="PANTHER" id="PTHR21600">
    <property type="entry name" value="MITOCHONDRIAL RNA PSEUDOURIDINE SYNTHASE"/>
    <property type="match status" value="1"/>
</dbReference>
<dbReference type="Pfam" id="PF00849">
    <property type="entry name" value="PseudoU_synth_2"/>
    <property type="match status" value="1"/>
</dbReference>
<dbReference type="InterPro" id="IPR006145">
    <property type="entry name" value="PsdUridine_synth_RsuA/RluA"/>
</dbReference>
<dbReference type="Gene3D" id="3.30.2350.10">
    <property type="entry name" value="Pseudouridine synthase"/>
    <property type="match status" value="1"/>
</dbReference>
<dbReference type="NCBIfam" id="TIGR01621">
    <property type="entry name" value="RluA-like"/>
    <property type="match status" value="1"/>
</dbReference>
<evidence type="ECO:0000256" key="1">
    <source>
        <dbReference type="ARBA" id="ARBA00010876"/>
    </source>
</evidence>
<comment type="similarity">
    <text evidence="1">Belongs to the pseudouridine synthase RluA family.</text>
</comment>
<dbReference type="Proteomes" id="UP000501726">
    <property type="component" value="Chromosome"/>
</dbReference>
<dbReference type="InterPro" id="IPR020103">
    <property type="entry name" value="PsdUridine_synth_cat_dom_sf"/>
</dbReference>
<dbReference type="GO" id="GO:0003723">
    <property type="term" value="F:RNA binding"/>
    <property type="evidence" value="ECO:0007669"/>
    <property type="project" value="InterPro"/>
</dbReference>
<dbReference type="EMBL" id="AP021889">
    <property type="protein sequence ID" value="BBP45807.1"/>
    <property type="molecule type" value="Genomic_DNA"/>
</dbReference>
<feature type="domain" description="Pseudouridine synthase RsuA/RluA-like" evidence="2">
    <location>
        <begin position="20"/>
        <end position="173"/>
    </location>
</feature>
<dbReference type="InterPro" id="IPR050188">
    <property type="entry name" value="RluA_PseudoU_synthase"/>
</dbReference>
<evidence type="ECO:0000313" key="3">
    <source>
        <dbReference type="EMBL" id="BBP45807.1"/>
    </source>
</evidence>
<protein>
    <submittedName>
        <fullName evidence="3">Putative RNA pseudouridine synthase</fullName>
    </submittedName>
</protein>
<dbReference type="PROSITE" id="PS01129">
    <property type="entry name" value="PSI_RLU"/>
    <property type="match status" value="1"/>
</dbReference>
<sequence length="245" mass="27977">MSQSSQVLVPSIELVYQDDDFIVINKPAGISFHFEQDNLNSGIIPICEQQFGIAKLWPVHRLDKMTSGLLILAKNADVAEEFNAKFRQGLIDKYYLAIANKKPKKKMGWVKGDLASARRGSFKLLKSMDNPSITQFISQSLQFDDIEGPAPSYRLFLLKPHTGKTHQLRVVMKSLGSPICGDIRYQESEQAKQFDRGYLHAYALNFKWRGETIRLLHSPAQGGLFQNDVVQEQINEWSEPWRCFK</sequence>
<reference evidence="4" key="1">
    <citation type="submission" date="2019-11" db="EMBL/GenBank/DDBJ databases">
        <title>Isolation and characterization of two novel species in the genus Thiomicrorhabdus.</title>
        <authorList>
            <person name="Mochizuki J."/>
            <person name="Kojima H."/>
            <person name="Fukui M."/>
        </authorList>
    </citation>
    <scope>NUCLEOTIDE SEQUENCE [LARGE SCALE GENOMIC DNA]</scope>
    <source>
        <strain evidence="4">aks77</strain>
    </source>
</reference>
<proteinExistence type="inferred from homology"/>
<dbReference type="RefSeq" id="WP_173271857.1">
    <property type="nucleotide sequence ID" value="NZ_AP021889.1"/>
</dbReference>
<name>A0A6F8PUU9_9GAMM</name>
<keyword evidence="4" id="KW-1185">Reference proteome</keyword>
<dbReference type="CDD" id="cd02869">
    <property type="entry name" value="PseudoU_synth_RluA_like"/>
    <property type="match status" value="1"/>
</dbReference>
<dbReference type="InterPro" id="IPR006508">
    <property type="entry name" value="PsdUridine_synth_RluA-like"/>
</dbReference>
<dbReference type="InterPro" id="IPR006224">
    <property type="entry name" value="PsdUridine_synth_RluA-like_CS"/>
</dbReference>
<evidence type="ECO:0000313" key="4">
    <source>
        <dbReference type="Proteomes" id="UP000501726"/>
    </source>
</evidence>
<dbReference type="SUPFAM" id="SSF55120">
    <property type="entry name" value="Pseudouridine synthase"/>
    <property type="match status" value="1"/>
</dbReference>
<dbReference type="AlphaFoldDB" id="A0A6F8PUU9"/>
<dbReference type="PANTHER" id="PTHR21600:SF87">
    <property type="entry name" value="RNA PSEUDOURIDYLATE SYNTHASE DOMAIN-CONTAINING PROTEIN 1"/>
    <property type="match status" value="1"/>
</dbReference>